<reference evidence="2" key="1">
    <citation type="submission" date="2020-11" db="EMBL/GenBank/DDBJ databases">
        <authorList>
            <consortium name="DOE Joint Genome Institute"/>
            <person name="Ahrendt S."/>
            <person name="Riley R."/>
            <person name="Andreopoulos W."/>
            <person name="Labutti K."/>
            <person name="Pangilinan J."/>
            <person name="Ruiz-Duenas F.J."/>
            <person name="Barrasa J.M."/>
            <person name="Sanchez-Garcia M."/>
            <person name="Camarero S."/>
            <person name="Miyauchi S."/>
            <person name="Serrano A."/>
            <person name="Linde D."/>
            <person name="Babiker R."/>
            <person name="Drula E."/>
            <person name="Ayuso-Fernandez I."/>
            <person name="Pacheco R."/>
            <person name="Padilla G."/>
            <person name="Ferreira P."/>
            <person name="Barriuso J."/>
            <person name="Kellner H."/>
            <person name="Castanera R."/>
            <person name="Alfaro M."/>
            <person name="Ramirez L."/>
            <person name="Pisabarro A.G."/>
            <person name="Kuo A."/>
            <person name="Tritt A."/>
            <person name="Lipzen A."/>
            <person name="He G."/>
            <person name="Yan M."/>
            <person name="Ng V."/>
            <person name="Cullen D."/>
            <person name="Martin F."/>
            <person name="Rosso M.-N."/>
            <person name="Henrissat B."/>
            <person name="Hibbett D."/>
            <person name="Martinez A.T."/>
            <person name="Grigoriev I.V."/>
        </authorList>
    </citation>
    <scope>NUCLEOTIDE SEQUENCE</scope>
    <source>
        <strain evidence="2">CBS 506.95</strain>
    </source>
</reference>
<evidence type="ECO:0000313" key="3">
    <source>
        <dbReference type="Proteomes" id="UP000807306"/>
    </source>
</evidence>
<accession>A0A9P6EC22</accession>
<name>A0A9P6EC22_9AGAR</name>
<protein>
    <submittedName>
        <fullName evidence="2">Uncharacterized protein</fullName>
    </submittedName>
</protein>
<dbReference type="AlphaFoldDB" id="A0A9P6EC22"/>
<dbReference type="CDD" id="cd21075">
    <property type="entry name" value="DBD_XPA-like"/>
    <property type="match status" value="1"/>
</dbReference>
<dbReference type="Proteomes" id="UP000807306">
    <property type="component" value="Unassembled WGS sequence"/>
</dbReference>
<sequence length="183" mass="21269">MANTLATRLQNRTIQTAILFEKGTNRLIFGEFKILEKDLQSLPTKKITKTRAKMLYYLSRNEVMALPMAGYSPRRRRDVGGVNPVTRLYYERDVEAAALKKFGGVKRFVNFLITKRREWRPLSGKQFSKYPKSYQELFLEALRKDQMRDAVLKSKRQRTRAEAASVCLEDSDVGEPSSRLLRE</sequence>
<feature type="region of interest" description="Disordered" evidence="1">
    <location>
        <begin position="153"/>
        <end position="183"/>
    </location>
</feature>
<keyword evidence="3" id="KW-1185">Reference proteome</keyword>
<comment type="caution">
    <text evidence="2">The sequence shown here is derived from an EMBL/GenBank/DDBJ whole genome shotgun (WGS) entry which is preliminary data.</text>
</comment>
<dbReference type="EMBL" id="MU157874">
    <property type="protein sequence ID" value="KAF9526197.1"/>
    <property type="molecule type" value="Genomic_DNA"/>
</dbReference>
<evidence type="ECO:0000256" key="1">
    <source>
        <dbReference type="SAM" id="MobiDB-lite"/>
    </source>
</evidence>
<proteinExistence type="predicted"/>
<evidence type="ECO:0000313" key="2">
    <source>
        <dbReference type="EMBL" id="KAF9526197.1"/>
    </source>
</evidence>
<gene>
    <name evidence="2" type="ORF">CPB83DRAFT_495890</name>
</gene>
<organism evidence="2 3">
    <name type="scientific">Crepidotus variabilis</name>
    <dbReference type="NCBI Taxonomy" id="179855"/>
    <lineage>
        <taxon>Eukaryota</taxon>
        <taxon>Fungi</taxon>
        <taxon>Dikarya</taxon>
        <taxon>Basidiomycota</taxon>
        <taxon>Agaricomycotina</taxon>
        <taxon>Agaricomycetes</taxon>
        <taxon>Agaricomycetidae</taxon>
        <taxon>Agaricales</taxon>
        <taxon>Agaricineae</taxon>
        <taxon>Crepidotaceae</taxon>
        <taxon>Crepidotus</taxon>
    </lineage>
</organism>